<name>A0A151MQC2_ALLMI</name>
<evidence type="ECO:0000313" key="3">
    <source>
        <dbReference type="Proteomes" id="UP000050525"/>
    </source>
</evidence>
<feature type="region of interest" description="Disordered" evidence="1">
    <location>
        <begin position="48"/>
        <end position="67"/>
    </location>
</feature>
<evidence type="ECO:0000313" key="2">
    <source>
        <dbReference type="EMBL" id="KYO26712.1"/>
    </source>
</evidence>
<evidence type="ECO:0000256" key="1">
    <source>
        <dbReference type="SAM" id="MobiDB-lite"/>
    </source>
</evidence>
<keyword evidence="3" id="KW-1185">Reference proteome</keyword>
<dbReference type="EMBL" id="AKHW03005461">
    <property type="protein sequence ID" value="KYO26712.1"/>
    <property type="molecule type" value="Genomic_DNA"/>
</dbReference>
<dbReference type="Proteomes" id="UP000050525">
    <property type="component" value="Unassembled WGS sequence"/>
</dbReference>
<accession>A0A151MQC2</accession>
<sequence length="67" mass="7500">MEDSSSDWNFSRSDRDGTLTEMADIRTMFFMQQLDHILAMRDPGHSLHVYSSTGGLLEPPPGPSSDK</sequence>
<dbReference type="AlphaFoldDB" id="A0A151MQC2"/>
<organism evidence="2 3">
    <name type="scientific">Alligator mississippiensis</name>
    <name type="common">American alligator</name>
    <dbReference type="NCBI Taxonomy" id="8496"/>
    <lineage>
        <taxon>Eukaryota</taxon>
        <taxon>Metazoa</taxon>
        <taxon>Chordata</taxon>
        <taxon>Craniata</taxon>
        <taxon>Vertebrata</taxon>
        <taxon>Euteleostomi</taxon>
        <taxon>Archelosauria</taxon>
        <taxon>Archosauria</taxon>
        <taxon>Crocodylia</taxon>
        <taxon>Alligatoridae</taxon>
        <taxon>Alligatorinae</taxon>
        <taxon>Alligator</taxon>
    </lineage>
</organism>
<protein>
    <submittedName>
        <fullName evidence="2">Uncharacterized protein</fullName>
    </submittedName>
</protein>
<gene>
    <name evidence="2" type="ORF">Y1Q_0019183</name>
</gene>
<reference evidence="2 3" key="1">
    <citation type="journal article" date="2012" name="Genome Biol.">
        <title>Sequencing three crocodilian genomes to illuminate the evolution of archosaurs and amniotes.</title>
        <authorList>
            <person name="St John J.A."/>
            <person name="Braun E.L."/>
            <person name="Isberg S.R."/>
            <person name="Miles L.G."/>
            <person name="Chong A.Y."/>
            <person name="Gongora J."/>
            <person name="Dalzell P."/>
            <person name="Moran C."/>
            <person name="Bed'hom B."/>
            <person name="Abzhanov A."/>
            <person name="Burgess S.C."/>
            <person name="Cooksey A.M."/>
            <person name="Castoe T.A."/>
            <person name="Crawford N.G."/>
            <person name="Densmore L.D."/>
            <person name="Drew J.C."/>
            <person name="Edwards S.V."/>
            <person name="Faircloth B.C."/>
            <person name="Fujita M.K."/>
            <person name="Greenwold M.J."/>
            <person name="Hoffmann F.G."/>
            <person name="Howard J.M."/>
            <person name="Iguchi T."/>
            <person name="Janes D.E."/>
            <person name="Khan S.Y."/>
            <person name="Kohno S."/>
            <person name="de Koning A.J."/>
            <person name="Lance S.L."/>
            <person name="McCarthy F.M."/>
            <person name="McCormack J.E."/>
            <person name="Merchant M.E."/>
            <person name="Peterson D.G."/>
            <person name="Pollock D.D."/>
            <person name="Pourmand N."/>
            <person name="Raney B.J."/>
            <person name="Roessler K.A."/>
            <person name="Sanford J.R."/>
            <person name="Sawyer R.H."/>
            <person name="Schmidt C.J."/>
            <person name="Triplett E.W."/>
            <person name="Tuberville T.D."/>
            <person name="Venegas-Anaya M."/>
            <person name="Howard J.T."/>
            <person name="Jarvis E.D."/>
            <person name="Guillette L.J.Jr."/>
            <person name="Glenn T.C."/>
            <person name="Green R.E."/>
            <person name="Ray D.A."/>
        </authorList>
    </citation>
    <scope>NUCLEOTIDE SEQUENCE [LARGE SCALE GENOMIC DNA]</scope>
    <source>
        <strain evidence="2">KSC_2009_1</strain>
    </source>
</reference>
<proteinExistence type="predicted"/>
<comment type="caution">
    <text evidence="2">The sequence shown here is derived from an EMBL/GenBank/DDBJ whole genome shotgun (WGS) entry which is preliminary data.</text>
</comment>
<feature type="compositionally biased region" description="Pro residues" evidence="1">
    <location>
        <begin position="58"/>
        <end position="67"/>
    </location>
</feature>